<accession>A0A6L3ZII9</accession>
<dbReference type="InterPro" id="IPR029044">
    <property type="entry name" value="Nucleotide-diphossugar_trans"/>
</dbReference>
<dbReference type="Gene3D" id="3.90.550.10">
    <property type="entry name" value="Spore Coat Polysaccharide Biosynthesis Protein SpsA, Chain A"/>
    <property type="match status" value="1"/>
</dbReference>
<comment type="caution">
    <text evidence="3">The sequence shown here is derived from an EMBL/GenBank/DDBJ whole genome shotgun (WGS) entry which is preliminary data.</text>
</comment>
<evidence type="ECO:0000313" key="3">
    <source>
        <dbReference type="EMBL" id="KAB2817433.1"/>
    </source>
</evidence>
<feature type="transmembrane region" description="Helical" evidence="1">
    <location>
        <begin position="293"/>
        <end position="313"/>
    </location>
</feature>
<keyword evidence="3" id="KW-0808">Transferase</keyword>
<name>A0A6L3ZII9_9FLAO</name>
<dbReference type="InterPro" id="IPR050834">
    <property type="entry name" value="Glycosyltransf_2"/>
</dbReference>
<dbReference type="GO" id="GO:0016740">
    <property type="term" value="F:transferase activity"/>
    <property type="evidence" value="ECO:0007669"/>
    <property type="project" value="UniProtKB-KW"/>
</dbReference>
<keyword evidence="1" id="KW-1133">Transmembrane helix</keyword>
<gene>
    <name evidence="3" type="ORF">F8C82_03285</name>
</gene>
<dbReference type="SUPFAM" id="SSF53448">
    <property type="entry name" value="Nucleotide-diphospho-sugar transferases"/>
    <property type="match status" value="1"/>
</dbReference>
<evidence type="ECO:0000313" key="4">
    <source>
        <dbReference type="Proteomes" id="UP000484164"/>
    </source>
</evidence>
<feature type="transmembrane region" description="Helical" evidence="1">
    <location>
        <begin position="242"/>
        <end position="262"/>
    </location>
</feature>
<evidence type="ECO:0000256" key="1">
    <source>
        <dbReference type="SAM" id="Phobius"/>
    </source>
</evidence>
<organism evidence="3 4">
    <name type="scientific">Phaeocystidibacter marisrubri</name>
    <dbReference type="NCBI Taxonomy" id="1577780"/>
    <lineage>
        <taxon>Bacteria</taxon>
        <taxon>Pseudomonadati</taxon>
        <taxon>Bacteroidota</taxon>
        <taxon>Flavobacteriia</taxon>
        <taxon>Flavobacteriales</taxon>
        <taxon>Phaeocystidibacteraceae</taxon>
        <taxon>Phaeocystidibacter</taxon>
    </lineage>
</organism>
<dbReference type="PANTHER" id="PTHR43685:SF2">
    <property type="entry name" value="GLYCOSYLTRANSFERASE 2-LIKE DOMAIN-CONTAINING PROTEIN"/>
    <property type="match status" value="1"/>
</dbReference>
<keyword evidence="4" id="KW-1185">Reference proteome</keyword>
<dbReference type="InterPro" id="IPR001173">
    <property type="entry name" value="Glyco_trans_2-like"/>
</dbReference>
<protein>
    <submittedName>
        <fullName evidence="3">Glycosyltransferase</fullName>
    </submittedName>
</protein>
<dbReference type="AlphaFoldDB" id="A0A6L3ZII9"/>
<evidence type="ECO:0000259" key="2">
    <source>
        <dbReference type="Pfam" id="PF00535"/>
    </source>
</evidence>
<dbReference type="EMBL" id="WBVQ01000001">
    <property type="protein sequence ID" value="KAB2817433.1"/>
    <property type="molecule type" value="Genomic_DNA"/>
</dbReference>
<feature type="domain" description="Glycosyltransferase 2-like" evidence="2">
    <location>
        <begin position="7"/>
        <end position="172"/>
    </location>
</feature>
<dbReference type="RefSeq" id="WP_151692004.1">
    <property type="nucleotide sequence ID" value="NZ_BMGX01000002.1"/>
</dbReference>
<dbReference type="PANTHER" id="PTHR43685">
    <property type="entry name" value="GLYCOSYLTRANSFERASE"/>
    <property type="match status" value="1"/>
</dbReference>
<keyword evidence="1" id="KW-0812">Transmembrane</keyword>
<dbReference type="Pfam" id="PF00535">
    <property type="entry name" value="Glycos_transf_2"/>
    <property type="match status" value="1"/>
</dbReference>
<proteinExistence type="predicted"/>
<sequence length="328" mass="37284">MSHPRFSLIVPTFGRPEEVTEFLESLLEQDYDSFEVIISDGTPKDTLRPELERFLDQEVYPLTLHYEEYLPVSAARNDGAKIAIGDYFIFLDSDCIIPSGYLKAIDAYIEKNDPDIFGGPDAAHADFTTLQKAISYSMTSMLTTGGIRGKKSHVGTYHPRGFNMGMKRSAFEAVNGYSTFRCGEDIELSIRLIKAGYRTALIEDAHVFHKRRTSIRQFFKQVYRFGAARINIWKLHPEEMKLTHVFPLAFITYFIVSILAILSYYGSLLAIPMILYTLAVWVDATFQNKSIRVGSLAVITTVVMHAGYGWGFLKNYIHWSRHGEGMKL</sequence>
<dbReference type="Proteomes" id="UP000484164">
    <property type="component" value="Unassembled WGS sequence"/>
</dbReference>
<reference evidence="3 4" key="1">
    <citation type="submission" date="2019-10" db="EMBL/GenBank/DDBJ databases">
        <title>Genome sequence of Phaeocystidibacter marisrubri JCM30614 (type strain).</title>
        <authorList>
            <person name="Bowman J.P."/>
        </authorList>
    </citation>
    <scope>NUCLEOTIDE SEQUENCE [LARGE SCALE GENOMIC DNA]</scope>
    <source>
        <strain evidence="3 4">JCM 30614</strain>
    </source>
</reference>
<keyword evidence="1" id="KW-0472">Membrane</keyword>
<dbReference type="OrthoDB" id="9813550at2"/>